<dbReference type="EMBL" id="JAGKHQ010000019">
    <property type="protein sequence ID" value="KAG7483436.1"/>
    <property type="molecule type" value="Genomic_DNA"/>
</dbReference>
<sequence length="135" mass="14886">MRSSGIRQVGIPLMQARILHCGKLMTVITGMGTTSFTAAHVSLAALMDSLVNILIPIRTWPSTNTAVEDPRGDIMRVYRPHYETRYHRSLTLNENTLLSKPPSNAKSITFRFLSLTIVAIFGVTISLCKLGADVK</sequence>
<feature type="transmembrane region" description="Helical" evidence="1">
    <location>
        <begin position="21"/>
        <end position="46"/>
    </location>
</feature>
<feature type="transmembrane region" description="Helical" evidence="1">
    <location>
        <begin position="108"/>
        <end position="128"/>
    </location>
</feature>
<name>A0AAV6Q8A3_SOLSE</name>
<dbReference type="Proteomes" id="UP000693946">
    <property type="component" value="Linkage Group LG7"/>
</dbReference>
<accession>A0AAV6Q8A3</accession>
<keyword evidence="1" id="KW-0812">Transmembrane</keyword>
<protein>
    <submittedName>
        <fullName evidence="2">Uncharacterized protein</fullName>
    </submittedName>
</protein>
<dbReference type="AlphaFoldDB" id="A0AAV6Q8A3"/>
<keyword evidence="1" id="KW-1133">Transmembrane helix</keyword>
<keyword evidence="1" id="KW-0472">Membrane</keyword>
<gene>
    <name evidence="2" type="ORF">JOB18_048363</name>
</gene>
<keyword evidence="3" id="KW-1185">Reference proteome</keyword>
<organism evidence="2 3">
    <name type="scientific">Solea senegalensis</name>
    <name type="common">Senegalese sole</name>
    <dbReference type="NCBI Taxonomy" id="28829"/>
    <lineage>
        <taxon>Eukaryota</taxon>
        <taxon>Metazoa</taxon>
        <taxon>Chordata</taxon>
        <taxon>Craniata</taxon>
        <taxon>Vertebrata</taxon>
        <taxon>Euteleostomi</taxon>
        <taxon>Actinopterygii</taxon>
        <taxon>Neopterygii</taxon>
        <taxon>Teleostei</taxon>
        <taxon>Neoteleostei</taxon>
        <taxon>Acanthomorphata</taxon>
        <taxon>Carangaria</taxon>
        <taxon>Pleuronectiformes</taxon>
        <taxon>Pleuronectoidei</taxon>
        <taxon>Soleidae</taxon>
        <taxon>Solea</taxon>
    </lineage>
</organism>
<evidence type="ECO:0000313" key="3">
    <source>
        <dbReference type="Proteomes" id="UP000693946"/>
    </source>
</evidence>
<comment type="caution">
    <text evidence="2">The sequence shown here is derived from an EMBL/GenBank/DDBJ whole genome shotgun (WGS) entry which is preliminary data.</text>
</comment>
<evidence type="ECO:0000313" key="2">
    <source>
        <dbReference type="EMBL" id="KAG7483436.1"/>
    </source>
</evidence>
<proteinExistence type="predicted"/>
<evidence type="ECO:0000256" key="1">
    <source>
        <dbReference type="SAM" id="Phobius"/>
    </source>
</evidence>
<reference evidence="2 3" key="1">
    <citation type="journal article" date="2021" name="Sci. Rep.">
        <title>Chromosome anchoring in Senegalese sole (Solea senegalensis) reveals sex-associated markers and genome rearrangements in flatfish.</title>
        <authorList>
            <person name="Guerrero-Cozar I."/>
            <person name="Gomez-Garrido J."/>
            <person name="Berbel C."/>
            <person name="Martinez-Blanch J.F."/>
            <person name="Alioto T."/>
            <person name="Claros M.G."/>
            <person name="Gagnaire P.A."/>
            <person name="Manchado M."/>
        </authorList>
    </citation>
    <scope>NUCLEOTIDE SEQUENCE [LARGE SCALE GENOMIC DNA]</scope>
    <source>
        <strain evidence="2">Sse05_10M</strain>
    </source>
</reference>